<feature type="transmembrane region" description="Helical" evidence="2">
    <location>
        <begin position="101"/>
        <end position="124"/>
    </location>
</feature>
<keyword evidence="2" id="KW-1133">Transmembrane helix</keyword>
<feature type="compositionally biased region" description="Low complexity" evidence="1">
    <location>
        <begin position="67"/>
        <end position="76"/>
    </location>
</feature>
<keyword evidence="2" id="KW-0472">Membrane</keyword>
<evidence type="ECO:0000256" key="1">
    <source>
        <dbReference type="SAM" id="MobiDB-lite"/>
    </source>
</evidence>
<dbReference type="EMBL" id="JACEIK010000562">
    <property type="protein sequence ID" value="MCD7459110.1"/>
    <property type="molecule type" value="Genomic_DNA"/>
</dbReference>
<feature type="compositionally biased region" description="Basic and acidic residues" evidence="1">
    <location>
        <begin position="57"/>
        <end position="66"/>
    </location>
</feature>
<keyword evidence="4" id="KW-1185">Reference proteome</keyword>
<evidence type="ECO:0000313" key="3">
    <source>
        <dbReference type="EMBL" id="MCD7459110.1"/>
    </source>
</evidence>
<keyword evidence="2" id="KW-0812">Transmembrane</keyword>
<organism evidence="3 4">
    <name type="scientific">Datura stramonium</name>
    <name type="common">Jimsonweed</name>
    <name type="synonym">Common thornapple</name>
    <dbReference type="NCBI Taxonomy" id="4076"/>
    <lineage>
        <taxon>Eukaryota</taxon>
        <taxon>Viridiplantae</taxon>
        <taxon>Streptophyta</taxon>
        <taxon>Embryophyta</taxon>
        <taxon>Tracheophyta</taxon>
        <taxon>Spermatophyta</taxon>
        <taxon>Magnoliopsida</taxon>
        <taxon>eudicotyledons</taxon>
        <taxon>Gunneridae</taxon>
        <taxon>Pentapetalae</taxon>
        <taxon>asterids</taxon>
        <taxon>lamiids</taxon>
        <taxon>Solanales</taxon>
        <taxon>Solanaceae</taxon>
        <taxon>Solanoideae</taxon>
        <taxon>Datureae</taxon>
        <taxon>Datura</taxon>
    </lineage>
</organism>
<comment type="caution">
    <text evidence="3">The sequence shown here is derived from an EMBL/GenBank/DDBJ whole genome shotgun (WGS) entry which is preliminary data.</text>
</comment>
<evidence type="ECO:0000256" key="2">
    <source>
        <dbReference type="SAM" id="Phobius"/>
    </source>
</evidence>
<reference evidence="3 4" key="1">
    <citation type="journal article" date="2021" name="BMC Genomics">
        <title>Datura genome reveals duplications of psychoactive alkaloid biosynthetic genes and high mutation rate following tissue culture.</title>
        <authorList>
            <person name="Rajewski A."/>
            <person name="Carter-House D."/>
            <person name="Stajich J."/>
            <person name="Litt A."/>
        </authorList>
    </citation>
    <scope>NUCLEOTIDE SEQUENCE [LARGE SCALE GENOMIC DNA]</scope>
    <source>
        <strain evidence="3">AR-01</strain>
    </source>
</reference>
<name>A0ABS8SJM2_DATST</name>
<sequence>MSGGEYSDRNILLRSNSSASDGDLEGQFPHRTGSKGITDLLKRLDSRFSNRRSSSVKRSDRDHSSSSDHGVSASISGNYRDDEILGDSAPPEWALLLVDVFWPQAHCSYGLIVGLVRILLVFIVL</sequence>
<dbReference type="Proteomes" id="UP000823775">
    <property type="component" value="Unassembled WGS sequence"/>
</dbReference>
<evidence type="ECO:0000313" key="4">
    <source>
        <dbReference type="Proteomes" id="UP000823775"/>
    </source>
</evidence>
<gene>
    <name evidence="3" type="ORF">HAX54_040110</name>
</gene>
<proteinExistence type="predicted"/>
<feature type="region of interest" description="Disordered" evidence="1">
    <location>
        <begin position="1"/>
        <end position="78"/>
    </location>
</feature>
<protein>
    <submittedName>
        <fullName evidence="3">Uncharacterized protein</fullName>
    </submittedName>
</protein>
<accession>A0ABS8SJM2</accession>